<dbReference type="Proteomes" id="UP000320643">
    <property type="component" value="Unassembled WGS sequence"/>
</dbReference>
<sequence>MKNLFLKKMLPVAVFLLGIFGAFTTMSMQDADVVTAPKTGWHANAAGQPCMVELTCSDIPGQVCRASYPNGLIAYDKPTGCVTAVFRPL</sequence>
<reference evidence="2 3" key="1">
    <citation type="submission" date="2019-07" db="EMBL/GenBank/DDBJ databases">
        <title>Flavobacterium sp. nov., isolated from glacier ice.</title>
        <authorList>
            <person name="Liu Q."/>
            <person name="Xin Y.-H."/>
        </authorList>
    </citation>
    <scope>NUCLEOTIDE SEQUENCE [LARGE SCALE GENOMIC DNA]</scope>
    <source>
        <strain evidence="2 3">ZT4R6</strain>
    </source>
</reference>
<gene>
    <name evidence="2" type="ORF">FMM05_13255</name>
</gene>
<comment type="caution">
    <text evidence="2">The sequence shown here is derived from an EMBL/GenBank/DDBJ whole genome shotgun (WGS) entry which is preliminary data.</text>
</comment>
<protein>
    <recommendedName>
        <fullName evidence="4">Secreted protein</fullName>
    </recommendedName>
</protein>
<feature type="chain" id="PRO_5021728026" description="Secreted protein" evidence="1">
    <location>
        <begin position="25"/>
        <end position="89"/>
    </location>
</feature>
<evidence type="ECO:0000313" key="3">
    <source>
        <dbReference type="Proteomes" id="UP000320643"/>
    </source>
</evidence>
<keyword evidence="3" id="KW-1185">Reference proteome</keyword>
<evidence type="ECO:0008006" key="4">
    <source>
        <dbReference type="Google" id="ProtNLM"/>
    </source>
</evidence>
<proteinExistence type="predicted"/>
<feature type="signal peptide" evidence="1">
    <location>
        <begin position="1"/>
        <end position="24"/>
    </location>
</feature>
<dbReference type="OrthoDB" id="1361249at2"/>
<dbReference type="EMBL" id="VJVZ01000008">
    <property type="protein sequence ID" value="TRW23623.1"/>
    <property type="molecule type" value="Genomic_DNA"/>
</dbReference>
<name>A0A552UZF6_9FLAO</name>
<dbReference type="InterPro" id="IPR045391">
    <property type="entry name" value="DUF6520"/>
</dbReference>
<dbReference type="Pfam" id="PF20130">
    <property type="entry name" value="DUF6520"/>
    <property type="match status" value="1"/>
</dbReference>
<evidence type="ECO:0000256" key="1">
    <source>
        <dbReference type="SAM" id="SignalP"/>
    </source>
</evidence>
<dbReference type="RefSeq" id="WP_143373880.1">
    <property type="nucleotide sequence ID" value="NZ_VJVZ01000008.1"/>
</dbReference>
<evidence type="ECO:0000313" key="2">
    <source>
        <dbReference type="EMBL" id="TRW23623.1"/>
    </source>
</evidence>
<accession>A0A552UZF6</accession>
<organism evidence="2 3">
    <name type="scientific">Flavobacterium zepuense</name>
    <dbReference type="NCBI Taxonomy" id="2593302"/>
    <lineage>
        <taxon>Bacteria</taxon>
        <taxon>Pseudomonadati</taxon>
        <taxon>Bacteroidota</taxon>
        <taxon>Flavobacteriia</taxon>
        <taxon>Flavobacteriales</taxon>
        <taxon>Flavobacteriaceae</taxon>
        <taxon>Flavobacterium</taxon>
    </lineage>
</organism>
<dbReference type="AlphaFoldDB" id="A0A552UZF6"/>
<keyword evidence="1" id="KW-0732">Signal</keyword>